<dbReference type="Pfam" id="PF02779">
    <property type="entry name" value="Transket_pyr"/>
    <property type="match status" value="1"/>
</dbReference>
<keyword evidence="8" id="KW-1185">Reference proteome</keyword>
<evidence type="ECO:0000313" key="8">
    <source>
        <dbReference type="Proteomes" id="UP000215545"/>
    </source>
</evidence>
<accession>A0A1N6Z9N3</accession>
<reference evidence="6 7" key="1">
    <citation type="submission" date="2017-01" db="EMBL/GenBank/DDBJ databases">
        <authorList>
            <person name="Mah S.A."/>
            <person name="Swanson W.J."/>
            <person name="Moy G.W."/>
            <person name="Vacquier V.D."/>
        </authorList>
    </citation>
    <scope>NUCLEOTIDE SEQUENCE [LARGE SCALE GENOMIC DNA]</scope>
    <source>
        <strain evidence="6 7">NIO-1016</strain>
    </source>
</reference>
<dbReference type="RefSeq" id="WP_045852282.1">
    <property type="nucleotide sequence ID" value="NZ_FTLX01000006.1"/>
</dbReference>
<dbReference type="SUPFAM" id="SSF52922">
    <property type="entry name" value="TK C-terminal domain-like"/>
    <property type="match status" value="1"/>
</dbReference>
<dbReference type="FunFam" id="3.40.50.970:FF:000129">
    <property type="entry name" value="Transketolase"/>
    <property type="match status" value="1"/>
</dbReference>
<reference evidence="8" key="2">
    <citation type="submission" date="2017-03" db="EMBL/GenBank/DDBJ databases">
        <title>Bacillus sp. V-88(T) DSM27956, whole genome shotgun sequencing project.</title>
        <authorList>
            <person name="Dastager S.G."/>
            <person name="Neurgaonkar P.S."/>
            <person name="Dharne M.S."/>
        </authorList>
    </citation>
    <scope>NUCLEOTIDE SEQUENCE [LARGE SCALE GENOMIC DNA]</scope>
    <source>
        <strain evidence="8">DSM 25145</strain>
    </source>
</reference>
<dbReference type="AlphaFoldDB" id="A0A1N6Z9N3"/>
<dbReference type="InterPro" id="IPR005475">
    <property type="entry name" value="Transketolase-like_Pyr-bd"/>
</dbReference>
<dbReference type="SMART" id="SM00861">
    <property type="entry name" value="Transket_pyr"/>
    <property type="match status" value="1"/>
</dbReference>
<evidence type="ECO:0000313" key="5">
    <source>
        <dbReference type="EMBL" id="OXS76632.1"/>
    </source>
</evidence>
<evidence type="ECO:0000259" key="4">
    <source>
        <dbReference type="SMART" id="SM00861"/>
    </source>
</evidence>
<evidence type="ECO:0000256" key="3">
    <source>
        <dbReference type="ARBA" id="ARBA00023052"/>
    </source>
</evidence>
<name>A0A1N6Z9N3_9BACI</name>
<dbReference type="OrthoDB" id="9803371at2"/>
<dbReference type="STRING" id="1017273.SAMN05443094_106144"/>
<dbReference type="Proteomes" id="UP000215545">
    <property type="component" value="Unassembled WGS sequence"/>
</dbReference>
<dbReference type="Gene3D" id="3.40.50.920">
    <property type="match status" value="1"/>
</dbReference>
<gene>
    <name evidence="5" type="ORF">B1B05_13250</name>
    <name evidence="6" type="ORF">SAMN05443094_106144</name>
</gene>
<proteinExistence type="inferred from homology"/>
<keyword evidence="3" id="KW-0786">Thiamine pyrophosphate</keyword>
<evidence type="ECO:0000256" key="2">
    <source>
        <dbReference type="ARBA" id="ARBA00007131"/>
    </source>
</evidence>
<dbReference type="Pfam" id="PF02780">
    <property type="entry name" value="Transketolase_C"/>
    <property type="match status" value="1"/>
</dbReference>
<dbReference type="InterPro" id="IPR009014">
    <property type="entry name" value="Transketo_C/PFOR_II"/>
</dbReference>
<evidence type="ECO:0000313" key="7">
    <source>
        <dbReference type="Proteomes" id="UP000186385"/>
    </source>
</evidence>
<dbReference type="CDD" id="cd07033">
    <property type="entry name" value="TPP_PYR_DXS_TK_like"/>
    <property type="match status" value="1"/>
</dbReference>
<dbReference type="Proteomes" id="UP000186385">
    <property type="component" value="Unassembled WGS sequence"/>
</dbReference>
<dbReference type="InterPro" id="IPR029061">
    <property type="entry name" value="THDP-binding"/>
</dbReference>
<dbReference type="EMBL" id="FTLX01000006">
    <property type="protein sequence ID" value="SIR23456.1"/>
    <property type="molecule type" value="Genomic_DNA"/>
</dbReference>
<protein>
    <submittedName>
        <fullName evidence="6">Transketolase</fullName>
    </submittedName>
</protein>
<dbReference type="EMBL" id="MWSK01000006">
    <property type="protein sequence ID" value="OXS76632.1"/>
    <property type="molecule type" value="Genomic_DNA"/>
</dbReference>
<dbReference type="PANTHER" id="PTHR43825:SF1">
    <property type="entry name" value="TRANSKETOLASE-LIKE PYRIMIDINE-BINDING DOMAIN-CONTAINING PROTEIN"/>
    <property type="match status" value="1"/>
</dbReference>
<reference evidence="5" key="3">
    <citation type="submission" date="2017-03" db="EMBL/GenBank/DDBJ databases">
        <authorList>
            <person name="Dastager S.G."/>
            <person name="Neurgaonkar P.S."/>
            <person name="Dharne M.S."/>
        </authorList>
    </citation>
    <scope>NUCLEOTIDE SEQUENCE</scope>
    <source>
        <strain evidence="5">DSM 25145</strain>
    </source>
</reference>
<dbReference type="PANTHER" id="PTHR43825">
    <property type="entry name" value="PYRUVATE DEHYDROGENASE E1 COMPONENT"/>
    <property type="match status" value="1"/>
</dbReference>
<dbReference type="SUPFAM" id="SSF52518">
    <property type="entry name" value="Thiamin diphosphate-binding fold (THDP-binding)"/>
    <property type="match status" value="1"/>
</dbReference>
<comment type="similarity">
    <text evidence="2">Belongs to the transketolase family.</text>
</comment>
<sequence length="315" mass="34240">MSTTNAPIAKKATREGFGDEIVKLGKENKNIYVVDIDIGKSCKTTAFMKELPNQHVNVGIAEQNGAGLAAGLATTGKIPFISTYAVFGSLRMAEQIRQEACYPFLNVKIACSHGGLTPGNDGGSHQAIEDMGVYRTIPNMTVIMGADYHSTRKLVEQAANTYGPMYLRFTRDAVPMIYDENEEFEIGKAKQLKEGKDVAIIANGDTVYLALQAAEELEKEGISVKLLDMHTIKPLDREAVVECLEIGKIVTVEDHNILNGLGSAVSEVIAEEGKGKIKRIGVQDRFGESASYEKLMELNGITVENIVASAKELLR</sequence>
<feature type="domain" description="Transketolase-like pyrimidine-binding" evidence="4">
    <location>
        <begin position="11"/>
        <end position="176"/>
    </location>
</feature>
<dbReference type="Gene3D" id="3.40.50.970">
    <property type="match status" value="1"/>
</dbReference>
<dbReference type="InterPro" id="IPR051157">
    <property type="entry name" value="PDH/Transketolase"/>
</dbReference>
<evidence type="ECO:0000256" key="1">
    <source>
        <dbReference type="ARBA" id="ARBA00001964"/>
    </source>
</evidence>
<organism evidence="6 7">
    <name type="scientific">Domibacillus enclensis</name>
    <dbReference type="NCBI Taxonomy" id="1017273"/>
    <lineage>
        <taxon>Bacteria</taxon>
        <taxon>Bacillati</taxon>
        <taxon>Bacillota</taxon>
        <taxon>Bacilli</taxon>
        <taxon>Bacillales</taxon>
        <taxon>Bacillaceae</taxon>
        <taxon>Domibacillus</taxon>
    </lineage>
</organism>
<dbReference type="InterPro" id="IPR033248">
    <property type="entry name" value="Transketolase_C"/>
</dbReference>
<comment type="cofactor">
    <cofactor evidence="1">
        <name>thiamine diphosphate</name>
        <dbReference type="ChEBI" id="CHEBI:58937"/>
    </cofactor>
</comment>
<evidence type="ECO:0000313" key="6">
    <source>
        <dbReference type="EMBL" id="SIR23456.1"/>
    </source>
</evidence>